<dbReference type="InterPro" id="IPR013658">
    <property type="entry name" value="SGL"/>
</dbReference>
<dbReference type="Pfam" id="PF08450">
    <property type="entry name" value="SGL"/>
    <property type="match status" value="1"/>
</dbReference>
<dbReference type="Proteomes" id="UP000320762">
    <property type="component" value="Unassembled WGS sequence"/>
</dbReference>
<evidence type="ECO:0000259" key="4">
    <source>
        <dbReference type="Pfam" id="PF08450"/>
    </source>
</evidence>
<dbReference type="STRING" id="97359.A0A550C1S7"/>
<dbReference type="AlphaFoldDB" id="A0A550C1S7"/>
<feature type="binding site" evidence="3">
    <location>
        <position position="180"/>
    </location>
    <ligand>
        <name>a divalent metal cation</name>
        <dbReference type="ChEBI" id="CHEBI:60240"/>
    </ligand>
</feature>
<dbReference type="PANTHER" id="PTHR10907:SF47">
    <property type="entry name" value="REGUCALCIN"/>
    <property type="match status" value="1"/>
</dbReference>
<dbReference type="Gene3D" id="2.120.10.30">
    <property type="entry name" value="TolB, C-terminal domain"/>
    <property type="match status" value="1"/>
</dbReference>
<dbReference type="GO" id="GO:0005509">
    <property type="term" value="F:calcium ion binding"/>
    <property type="evidence" value="ECO:0007669"/>
    <property type="project" value="TreeGrafter"/>
</dbReference>
<feature type="binding site" evidence="3">
    <location>
        <position position="230"/>
    </location>
    <ligand>
        <name>a divalent metal cation</name>
        <dbReference type="ChEBI" id="CHEBI:60240"/>
    </ligand>
</feature>
<dbReference type="PANTHER" id="PTHR10907">
    <property type="entry name" value="REGUCALCIN"/>
    <property type="match status" value="1"/>
</dbReference>
<proteinExistence type="inferred from homology"/>
<dbReference type="OrthoDB" id="423498at2759"/>
<evidence type="ECO:0000313" key="5">
    <source>
        <dbReference type="EMBL" id="TRM58764.1"/>
    </source>
</evidence>
<feature type="active site" description="Proton donor/acceptor" evidence="2">
    <location>
        <position position="230"/>
    </location>
</feature>
<feature type="binding site" evidence="3">
    <location>
        <position position="26"/>
    </location>
    <ligand>
        <name>a divalent metal cation</name>
        <dbReference type="ChEBI" id="CHEBI:60240"/>
    </ligand>
</feature>
<evidence type="ECO:0000313" key="6">
    <source>
        <dbReference type="Proteomes" id="UP000320762"/>
    </source>
</evidence>
<dbReference type="InterPro" id="IPR005511">
    <property type="entry name" value="SMP-30"/>
</dbReference>
<dbReference type="SUPFAM" id="SSF63829">
    <property type="entry name" value="Calcium-dependent phosphotriesterase"/>
    <property type="match status" value="1"/>
</dbReference>
<dbReference type="InterPro" id="IPR011042">
    <property type="entry name" value="6-blade_b-propeller_TolB-like"/>
</dbReference>
<comment type="caution">
    <text evidence="5">The sequence shown here is derived from an EMBL/GenBank/DDBJ whole genome shotgun (WGS) entry which is preliminary data.</text>
</comment>
<feature type="domain" description="SMP-30/Gluconolactonase/LRE-like region" evidence="4">
    <location>
        <begin position="24"/>
        <end position="289"/>
    </location>
</feature>
<feature type="binding site" evidence="3">
    <location>
        <position position="121"/>
    </location>
    <ligand>
        <name>substrate</name>
    </ligand>
</feature>
<accession>A0A550C1S7</accession>
<gene>
    <name evidence="5" type="ORF">BD626DRAFT_510454</name>
</gene>
<organism evidence="5 6">
    <name type="scientific">Schizophyllum amplum</name>
    <dbReference type="NCBI Taxonomy" id="97359"/>
    <lineage>
        <taxon>Eukaryota</taxon>
        <taxon>Fungi</taxon>
        <taxon>Dikarya</taxon>
        <taxon>Basidiomycota</taxon>
        <taxon>Agaricomycotina</taxon>
        <taxon>Agaricomycetes</taxon>
        <taxon>Agaricomycetidae</taxon>
        <taxon>Agaricales</taxon>
        <taxon>Schizophyllaceae</taxon>
        <taxon>Schizophyllum</taxon>
    </lineage>
</organism>
<evidence type="ECO:0000256" key="1">
    <source>
        <dbReference type="ARBA" id="ARBA00008853"/>
    </source>
</evidence>
<sequence>MSTDTIATEVGGGPWLKLDPPMILGEAPVFRASDNTLHWNDCLDDPAEIHILSLDPTTGDAAGDIRTLKLADSVTVQLFRRGHPGSYICAYYQGVAFLDEATGALEILKEIIPTSDRGIRRFNDGGVDAAGRFWLAEIDVKVMPHGAGKIPKDYTPIGRLWRYDPDGTCTQMESGLACGNGIGWSPDNKTMYLNDSLAQIVWAYDFDLETGTISNKRIFIDRREAGGEPDGMVLDVEGNLWIAMWGAYSVMCFDKTGKQTKTIKFTAKNMACTTFGGPNYDELYIASARDRSPTALADDDGGQMFRYKVGVKGLPKYEFAG</sequence>
<keyword evidence="3" id="KW-0862">Zinc</keyword>
<feature type="binding site" evidence="3">
    <location>
        <position position="123"/>
    </location>
    <ligand>
        <name>substrate</name>
    </ligand>
</feature>
<evidence type="ECO:0000256" key="3">
    <source>
        <dbReference type="PIRSR" id="PIRSR605511-2"/>
    </source>
</evidence>
<dbReference type="EMBL" id="VDMD01000033">
    <property type="protein sequence ID" value="TRM58764.1"/>
    <property type="molecule type" value="Genomic_DNA"/>
</dbReference>
<comment type="cofactor">
    <cofactor evidence="3">
        <name>Zn(2+)</name>
        <dbReference type="ChEBI" id="CHEBI:29105"/>
    </cofactor>
    <text evidence="3">Binds 1 divalent metal cation per subunit.</text>
</comment>
<keyword evidence="6" id="KW-1185">Reference proteome</keyword>
<comment type="similarity">
    <text evidence="1">Belongs to the SMP-30/CGR1 family.</text>
</comment>
<keyword evidence="3" id="KW-0479">Metal-binding</keyword>
<protein>
    <recommendedName>
        <fullName evidence="4">SMP-30/Gluconolactonase/LRE-like region domain-containing protein</fullName>
    </recommendedName>
</protein>
<reference evidence="5 6" key="1">
    <citation type="journal article" date="2019" name="New Phytol.">
        <title>Comparative genomics reveals unique wood-decay strategies and fruiting body development in the Schizophyllaceae.</title>
        <authorList>
            <person name="Almasi E."/>
            <person name="Sahu N."/>
            <person name="Krizsan K."/>
            <person name="Balint B."/>
            <person name="Kovacs G.M."/>
            <person name="Kiss B."/>
            <person name="Cseklye J."/>
            <person name="Drula E."/>
            <person name="Henrissat B."/>
            <person name="Nagy I."/>
            <person name="Chovatia M."/>
            <person name="Adam C."/>
            <person name="LaButti K."/>
            <person name="Lipzen A."/>
            <person name="Riley R."/>
            <person name="Grigoriev I.V."/>
            <person name="Nagy L.G."/>
        </authorList>
    </citation>
    <scope>NUCLEOTIDE SEQUENCE [LARGE SCALE GENOMIC DNA]</scope>
    <source>
        <strain evidence="5 6">NL-1724</strain>
    </source>
</reference>
<evidence type="ECO:0000256" key="2">
    <source>
        <dbReference type="PIRSR" id="PIRSR605511-1"/>
    </source>
</evidence>
<dbReference type="PRINTS" id="PR01790">
    <property type="entry name" value="SMP30FAMILY"/>
</dbReference>
<dbReference type="GO" id="GO:0004341">
    <property type="term" value="F:gluconolactonase activity"/>
    <property type="evidence" value="ECO:0007669"/>
    <property type="project" value="TreeGrafter"/>
</dbReference>
<dbReference type="GO" id="GO:0019853">
    <property type="term" value="P:L-ascorbic acid biosynthetic process"/>
    <property type="evidence" value="ECO:0007669"/>
    <property type="project" value="TreeGrafter"/>
</dbReference>
<name>A0A550C1S7_9AGAR</name>